<evidence type="ECO:0000313" key="7">
    <source>
        <dbReference type="Proteomes" id="UP000199017"/>
    </source>
</evidence>
<keyword evidence="2" id="KW-0233">DNA recombination</keyword>
<gene>
    <name evidence="6" type="ORF">SAMN05216352_1243</name>
</gene>
<feature type="domain" description="Core-binding (CB)" evidence="5">
    <location>
        <begin position="57"/>
        <end position="161"/>
    </location>
</feature>
<dbReference type="InterPro" id="IPR011010">
    <property type="entry name" value="DNA_brk_join_enz"/>
</dbReference>
<dbReference type="OrthoDB" id="2445040at2"/>
<dbReference type="GO" id="GO:0003677">
    <property type="term" value="F:DNA binding"/>
    <property type="evidence" value="ECO:0007669"/>
    <property type="project" value="UniProtKB-UniRule"/>
</dbReference>
<reference evidence="6 7" key="1">
    <citation type="submission" date="2016-10" db="EMBL/GenBank/DDBJ databases">
        <authorList>
            <person name="de Groot N.N."/>
        </authorList>
    </citation>
    <scope>NUCLEOTIDE SEQUENCE [LARGE SCALE GENOMIC DNA]</scope>
    <source>
        <strain evidence="7">P4B,CCM 7963,CECT 7998,DSM 25260,IBRC-M 10614,KCTC 13821</strain>
    </source>
</reference>
<dbReference type="PROSITE" id="PS51898">
    <property type="entry name" value="TYR_RECOMBINASE"/>
    <property type="match status" value="1"/>
</dbReference>
<dbReference type="PROSITE" id="PS51900">
    <property type="entry name" value="CB"/>
    <property type="match status" value="1"/>
</dbReference>
<keyword evidence="1 3" id="KW-0238">DNA-binding</keyword>
<evidence type="ECO:0000256" key="1">
    <source>
        <dbReference type="ARBA" id="ARBA00023125"/>
    </source>
</evidence>
<dbReference type="PANTHER" id="PTHR30349:SF86">
    <property type="entry name" value="INTEGRASE_RECOMBINASE AQ_AA09-RELATED"/>
    <property type="match status" value="1"/>
</dbReference>
<evidence type="ECO:0000313" key="6">
    <source>
        <dbReference type="EMBL" id="SDJ10896.1"/>
    </source>
</evidence>
<keyword evidence="7" id="KW-1185">Reference proteome</keyword>
<feature type="domain" description="Tyr recombinase" evidence="4">
    <location>
        <begin position="184"/>
        <end position="378"/>
    </location>
</feature>
<dbReference type="CDD" id="cd00397">
    <property type="entry name" value="DNA_BRE_C"/>
    <property type="match status" value="1"/>
</dbReference>
<dbReference type="InterPro" id="IPR013762">
    <property type="entry name" value="Integrase-like_cat_sf"/>
</dbReference>
<evidence type="ECO:0000259" key="5">
    <source>
        <dbReference type="PROSITE" id="PS51900"/>
    </source>
</evidence>
<dbReference type="InterPro" id="IPR044068">
    <property type="entry name" value="CB"/>
</dbReference>
<accession>A0A1G8R1P1</accession>
<evidence type="ECO:0000259" key="4">
    <source>
        <dbReference type="PROSITE" id="PS51898"/>
    </source>
</evidence>
<dbReference type="PANTHER" id="PTHR30349">
    <property type="entry name" value="PHAGE INTEGRASE-RELATED"/>
    <property type="match status" value="1"/>
</dbReference>
<dbReference type="STRING" id="930129.SAMN05216352_1243"/>
<dbReference type="RefSeq" id="WP_091588085.1">
    <property type="nucleotide sequence ID" value="NZ_FNDU01000024.1"/>
</dbReference>
<dbReference type="InterPro" id="IPR002104">
    <property type="entry name" value="Integrase_catalytic"/>
</dbReference>
<dbReference type="Gene3D" id="1.10.443.10">
    <property type="entry name" value="Intergrase catalytic core"/>
    <property type="match status" value="1"/>
</dbReference>
<evidence type="ECO:0000256" key="2">
    <source>
        <dbReference type="ARBA" id="ARBA00023172"/>
    </source>
</evidence>
<dbReference type="Gene3D" id="1.10.150.130">
    <property type="match status" value="1"/>
</dbReference>
<protein>
    <submittedName>
        <fullName evidence="6">Site-specific recombinase XerD</fullName>
    </submittedName>
</protein>
<name>A0A1G8R1P1_9BACI</name>
<dbReference type="GO" id="GO:0015074">
    <property type="term" value="P:DNA integration"/>
    <property type="evidence" value="ECO:0007669"/>
    <property type="project" value="InterPro"/>
</dbReference>
<dbReference type="InterPro" id="IPR010998">
    <property type="entry name" value="Integrase_recombinase_N"/>
</dbReference>
<dbReference type="EMBL" id="FNDU01000024">
    <property type="protein sequence ID" value="SDJ10896.1"/>
    <property type="molecule type" value="Genomic_DNA"/>
</dbReference>
<sequence length="383" mass="45304">MNYSRIPLDHEPLYIHDRNIIFSNKNKILAEMLDSSYLAMVYTKMEEKEDEFLPGLSSLTDLEIIYFFVHQETHDDEEKNRKKQTKKEYFRDLLQFYTFIHVQLQQDEVSSSLFPYIRKKHIRSYQEWLKNGAFQHRKQGYAIATRARKITVVKSFLQFLYEEEVVEFPLQVAFKKSTVRRKDKPKRELTYEEVKSLLDYYKDHPINYALLLLLATTGLRVQELAKASWRDLYYDPSIEGGTYFLKVIGKNNVERHAVILQSTLESIQRFRKRRGLSTEIDVKSNSPLFTTNKGKAYGYKYLSQYVTRIIQDTGFLWVRNKGPITPHFFRHFFVNYSVLTLGLPIEQVQKTVGHQSKTTTEGYVAETINKGMNAGLYWKKQIF</sequence>
<dbReference type="AlphaFoldDB" id="A0A1G8R1P1"/>
<dbReference type="InterPro" id="IPR050090">
    <property type="entry name" value="Tyrosine_recombinase_XerCD"/>
</dbReference>
<organism evidence="6 7">
    <name type="scientific">Alteribacillus bidgolensis</name>
    <dbReference type="NCBI Taxonomy" id="930129"/>
    <lineage>
        <taxon>Bacteria</taxon>
        <taxon>Bacillati</taxon>
        <taxon>Bacillota</taxon>
        <taxon>Bacilli</taxon>
        <taxon>Bacillales</taxon>
        <taxon>Bacillaceae</taxon>
        <taxon>Alteribacillus</taxon>
    </lineage>
</organism>
<dbReference type="Proteomes" id="UP000199017">
    <property type="component" value="Unassembled WGS sequence"/>
</dbReference>
<proteinExistence type="predicted"/>
<dbReference type="Pfam" id="PF00589">
    <property type="entry name" value="Phage_integrase"/>
    <property type="match status" value="1"/>
</dbReference>
<dbReference type="GO" id="GO:0006310">
    <property type="term" value="P:DNA recombination"/>
    <property type="evidence" value="ECO:0007669"/>
    <property type="project" value="UniProtKB-KW"/>
</dbReference>
<evidence type="ECO:0000256" key="3">
    <source>
        <dbReference type="PROSITE-ProRule" id="PRU01248"/>
    </source>
</evidence>
<dbReference type="SUPFAM" id="SSF56349">
    <property type="entry name" value="DNA breaking-rejoining enzymes"/>
    <property type="match status" value="1"/>
</dbReference>